<dbReference type="InterPro" id="IPR003779">
    <property type="entry name" value="CMD-like"/>
</dbReference>
<protein>
    <recommendedName>
        <fullName evidence="1">Carboxymuconolactone decarboxylase-like domain-containing protein</fullName>
    </recommendedName>
</protein>
<dbReference type="Pfam" id="PF02627">
    <property type="entry name" value="CMD"/>
    <property type="match status" value="1"/>
</dbReference>
<dbReference type="RefSeq" id="WP_189437155.1">
    <property type="nucleotide sequence ID" value="NZ_BMXE01000004.1"/>
</dbReference>
<dbReference type="Proteomes" id="UP000637980">
    <property type="component" value="Unassembled WGS sequence"/>
</dbReference>
<evidence type="ECO:0000259" key="1">
    <source>
        <dbReference type="Pfam" id="PF02627"/>
    </source>
</evidence>
<dbReference type="InterPro" id="IPR052512">
    <property type="entry name" value="4CMD/NDH-1_regulator"/>
</dbReference>
<dbReference type="PANTHER" id="PTHR33570:SF10">
    <property type="entry name" value="GAMMA-CARBOXYMUCONOLACTONE DECARBOXYLASE"/>
    <property type="match status" value="1"/>
</dbReference>
<comment type="caution">
    <text evidence="2">The sequence shown here is derived from an EMBL/GenBank/DDBJ whole genome shotgun (WGS) entry which is preliminary data.</text>
</comment>
<name>A0ABQ3EDZ8_9HYPH</name>
<evidence type="ECO:0000313" key="2">
    <source>
        <dbReference type="EMBL" id="GHB34790.1"/>
    </source>
</evidence>
<dbReference type="EMBL" id="BMXE01000004">
    <property type="protein sequence ID" value="GHB34790.1"/>
    <property type="molecule type" value="Genomic_DNA"/>
</dbReference>
<dbReference type="SUPFAM" id="SSF69118">
    <property type="entry name" value="AhpD-like"/>
    <property type="match status" value="1"/>
</dbReference>
<dbReference type="InterPro" id="IPR029032">
    <property type="entry name" value="AhpD-like"/>
</dbReference>
<accession>A0ABQ3EDZ8</accession>
<feature type="domain" description="Carboxymuconolactone decarboxylase-like" evidence="1">
    <location>
        <begin position="35"/>
        <end position="111"/>
    </location>
</feature>
<reference evidence="3" key="1">
    <citation type="journal article" date="2019" name="Int. J. Syst. Evol. Microbiol.">
        <title>The Global Catalogue of Microorganisms (GCM) 10K type strain sequencing project: providing services to taxonomists for standard genome sequencing and annotation.</title>
        <authorList>
            <consortium name="The Broad Institute Genomics Platform"/>
            <consortium name="The Broad Institute Genome Sequencing Center for Infectious Disease"/>
            <person name="Wu L."/>
            <person name="Ma J."/>
        </authorList>
    </citation>
    <scope>NUCLEOTIDE SEQUENCE [LARGE SCALE GENOMIC DNA]</scope>
    <source>
        <strain evidence="3">KCTC 12861</strain>
    </source>
</reference>
<organism evidence="2 3">
    <name type="scientific">Pseudovibrio japonicus</name>
    <dbReference type="NCBI Taxonomy" id="366534"/>
    <lineage>
        <taxon>Bacteria</taxon>
        <taxon>Pseudomonadati</taxon>
        <taxon>Pseudomonadota</taxon>
        <taxon>Alphaproteobacteria</taxon>
        <taxon>Hyphomicrobiales</taxon>
        <taxon>Stappiaceae</taxon>
        <taxon>Pseudovibrio</taxon>
    </lineage>
</organism>
<dbReference type="PANTHER" id="PTHR33570">
    <property type="entry name" value="4-CARBOXYMUCONOLACTONE DECARBOXYLASE FAMILY PROTEIN"/>
    <property type="match status" value="1"/>
</dbReference>
<evidence type="ECO:0000313" key="3">
    <source>
        <dbReference type="Proteomes" id="UP000637980"/>
    </source>
</evidence>
<keyword evidence="3" id="KW-1185">Reference proteome</keyword>
<gene>
    <name evidence="2" type="ORF">GCM10007094_25260</name>
</gene>
<dbReference type="Gene3D" id="1.20.1290.10">
    <property type="entry name" value="AhpD-like"/>
    <property type="match status" value="1"/>
</dbReference>
<proteinExistence type="predicted"/>
<sequence length="124" mass="13661">MNEEQVLSVLNPEMRKMLADRYDAAVPGMADCVVDWAYGKHYGREEVDLKTRQLCSIAALTAMGGHTAPQLRVNIENTLNAGARPVEIVEIIWQMAVYAGVPACLNGLETAIELFEEKGIDPRS</sequence>